<feature type="binding site" evidence="12">
    <location>
        <position position="1075"/>
    </location>
    <ligand>
        <name>[4Fe-4S] cluster</name>
        <dbReference type="ChEBI" id="CHEBI:49883"/>
        <label>3</label>
    </ligand>
</feature>
<feature type="site" description="Important for catalytic activity" evidence="11">
    <location>
        <position position="64"/>
    </location>
</feature>
<feature type="binding site" evidence="10">
    <location>
        <position position="64"/>
    </location>
    <ligand>
        <name>thiamine diphosphate</name>
        <dbReference type="ChEBI" id="CHEBI:58937"/>
    </ligand>
</feature>
<dbReference type="Pfam" id="PF17147">
    <property type="entry name" value="PFOR_II"/>
    <property type="match status" value="1"/>
</dbReference>
<keyword evidence="8 12" id="KW-0411">Iron-sulfur</keyword>
<feature type="domain" description="4Fe-4S ferredoxin-type" evidence="14">
    <location>
        <begin position="737"/>
        <end position="768"/>
    </location>
</feature>
<evidence type="ECO:0000256" key="10">
    <source>
        <dbReference type="PIRSR" id="PIRSR000159-1"/>
    </source>
</evidence>
<dbReference type="FunFam" id="3.40.50.970:FF:000041">
    <property type="entry name" value="Pyruvate:ferredoxin (Flavodoxin) oxidoreductase"/>
    <property type="match status" value="1"/>
</dbReference>
<dbReference type="PANTHER" id="PTHR32154:SF0">
    <property type="entry name" value="PYRUVATE-FLAVODOXIN OXIDOREDUCTASE-RELATED"/>
    <property type="match status" value="1"/>
</dbReference>
<keyword evidence="7 12" id="KW-0408">Iron</keyword>
<evidence type="ECO:0000256" key="5">
    <source>
        <dbReference type="ARBA" id="ARBA00022982"/>
    </source>
</evidence>
<dbReference type="AlphaFoldDB" id="A0A846QVA6"/>
<dbReference type="InterPro" id="IPR019752">
    <property type="entry name" value="Pyrv/ketoisovalerate_OxRed_cat"/>
</dbReference>
<keyword evidence="5 9" id="KW-0249">Electron transport</keyword>
<keyword evidence="6 9" id="KW-0560">Oxidoreductase</keyword>
<feature type="binding site" evidence="12">
    <location>
        <position position="692"/>
    </location>
    <ligand>
        <name>[4Fe-4S] cluster</name>
        <dbReference type="ChEBI" id="CHEBI:49883"/>
        <label>1</label>
    </ligand>
</feature>
<evidence type="ECO:0000256" key="3">
    <source>
        <dbReference type="ARBA" id="ARBA00022485"/>
    </source>
</evidence>
<feature type="binding site" evidence="12">
    <location>
        <position position="695"/>
    </location>
    <ligand>
        <name>[4Fe-4S] cluster</name>
        <dbReference type="ChEBI" id="CHEBI:49883"/>
        <label>1</label>
    </ligand>
</feature>
<feature type="binding site" evidence="10">
    <location>
        <begin position="966"/>
        <end position="969"/>
    </location>
    <ligand>
        <name>thiamine diphosphate</name>
        <dbReference type="ChEBI" id="CHEBI:58937"/>
    </ligand>
</feature>
<dbReference type="CDD" id="cd07034">
    <property type="entry name" value="TPP_PYR_PFOR_IOR-alpha_like"/>
    <property type="match status" value="1"/>
</dbReference>
<dbReference type="Gene3D" id="3.40.50.920">
    <property type="match status" value="1"/>
</dbReference>
<evidence type="ECO:0000256" key="1">
    <source>
        <dbReference type="ARBA" id="ARBA00009032"/>
    </source>
</evidence>
<keyword evidence="15" id="KW-0670">Pyruvate</keyword>
<dbReference type="Pfam" id="PF01558">
    <property type="entry name" value="POR"/>
    <property type="match status" value="1"/>
</dbReference>
<evidence type="ECO:0000313" key="16">
    <source>
        <dbReference type="Proteomes" id="UP000580856"/>
    </source>
</evidence>
<dbReference type="Gene3D" id="3.40.50.970">
    <property type="match status" value="2"/>
</dbReference>
<evidence type="ECO:0000256" key="7">
    <source>
        <dbReference type="ARBA" id="ARBA00023004"/>
    </source>
</evidence>
<evidence type="ECO:0000256" key="11">
    <source>
        <dbReference type="PIRSR" id="PIRSR000159-2"/>
    </source>
</evidence>
<feature type="binding site" evidence="12">
    <location>
        <position position="818"/>
    </location>
    <ligand>
        <name>[4Fe-4S] cluster</name>
        <dbReference type="ChEBI" id="CHEBI:49883"/>
        <label>3</label>
    </ligand>
</feature>
<feature type="site" description="Important for catalytic activity" evidence="11">
    <location>
        <position position="1000"/>
    </location>
</feature>
<dbReference type="Pfam" id="PF12838">
    <property type="entry name" value="Fer4_7"/>
    <property type="match status" value="1"/>
</dbReference>
<feature type="compositionally biased region" description="Basic and acidic residues" evidence="13">
    <location>
        <begin position="1200"/>
        <end position="1219"/>
    </location>
</feature>
<dbReference type="InterPro" id="IPR017896">
    <property type="entry name" value="4Fe4S_Fe-S-bd"/>
</dbReference>
<dbReference type="GO" id="GO:0030976">
    <property type="term" value="F:thiamine pyrophosphate binding"/>
    <property type="evidence" value="ECO:0007669"/>
    <property type="project" value="InterPro"/>
</dbReference>
<protein>
    <recommendedName>
        <fullName evidence="9">Pyruvate:ferredoxin oxidoreductase</fullName>
        <ecNumber evidence="9">1.2.7.1</ecNumber>
    </recommendedName>
    <alternativeName>
        <fullName evidence="9">Pyruvate synthase</fullName>
    </alternativeName>
</protein>
<dbReference type="Gene3D" id="3.40.920.10">
    <property type="entry name" value="Pyruvate-ferredoxin oxidoreductase, PFOR, domain III"/>
    <property type="match status" value="1"/>
</dbReference>
<keyword evidence="4 12" id="KW-0479">Metal-binding</keyword>
<feature type="binding site" evidence="12">
    <location>
        <position position="752"/>
    </location>
    <ligand>
        <name>[4Fe-4S] cluster</name>
        <dbReference type="ChEBI" id="CHEBI:49883"/>
        <label>2</label>
    </ligand>
</feature>
<dbReference type="SMART" id="SM00890">
    <property type="entry name" value="EKR"/>
    <property type="match status" value="1"/>
</dbReference>
<keyword evidence="16" id="KW-1185">Reference proteome</keyword>
<dbReference type="InterPro" id="IPR002880">
    <property type="entry name" value="Pyrv_Fd/Flavodoxin_OxRdtase_N"/>
</dbReference>
<name>A0A846QVA6_9BACT</name>
<dbReference type="GO" id="GO:0019164">
    <property type="term" value="F:pyruvate synthase activity"/>
    <property type="evidence" value="ECO:0007669"/>
    <property type="project" value="UniProtKB-EC"/>
</dbReference>
<dbReference type="Proteomes" id="UP000580856">
    <property type="component" value="Unassembled WGS sequence"/>
</dbReference>
<evidence type="ECO:0000256" key="4">
    <source>
        <dbReference type="ARBA" id="ARBA00022723"/>
    </source>
</evidence>
<dbReference type="RefSeq" id="WP_167941631.1">
    <property type="nucleotide sequence ID" value="NZ_JAATJA010000002.1"/>
</dbReference>
<keyword evidence="2 9" id="KW-0813">Transport</keyword>
<keyword evidence="3 12" id="KW-0004">4Fe-4S</keyword>
<dbReference type="SUPFAM" id="SSF53323">
    <property type="entry name" value="Pyruvate-ferredoxin oxidoreductase, PFOR, domain III"/>
    <property type="match status" value="1"/>
</dbReference>
<dbReference type="GO" id="GO:0006979">
    <property type="term" value="P:response to oxidative stress"/>
    <property type="evidence" value="ECO:0007669"/>
    <property type="project" value="TreeGrafter"/>
</dbReference>
<dbReference type="InterPro" id="IPR009014">
    <property type="entry name" value="Transketo_C/PFOR_II"/>
</dbReference>
<dbReference type="FunFam" id="3.30.70.20:FF:000022">
    <property type="entry name" value="Pyruvate:ferredoxin (Flavodoxin) oxidoreductase"/>
    <property type="match status" value="1"/>
</dbReference>
<evidence type="ECO:0000256" key="6">
    <source>
        <dbReference type="ARBA" id="ARBA00023002"/>
    </source>
</evidence>
<dbReference type="Pfam" id="PF10371">
    <property type="entry name" value="EKR"/>
    <property type="match status" value="1"/>
</dbReference>
<organism evidence="15 16">
    <name type="scientific">Desulfobaculum xiamenense</name>
    <dbReference type="NCBI Taxonomy" id="995050"/>
    <lineage>
        <taxon>Bacteria</taxon>
        <taxon>Pseudomonadati</taxon>
        <taxon>Thermodesulfobacteriota</taxon>
        <taxon>Desulfovibrionia</taxon>
        <taxon>Desulfovibrionales</taxon>
        <taxon>Desulfovibrionaceae</taxon>
        <taxon>Desulfobaculum</taxon>
    </lineage>
</organism>
<feature type="site" description="Important for catalytic activity" evidence="11">
    <location>
        <position position="31"/>
    </location>
</feature>
<dbReference type="EC" id="1.2.7.1" evidence="9"/>
<dbReference type="FunFam" id="3.40.50.920:FF:000007">
    <property type="entry name" value="Pyruvate:ferredoxin (Flavodoxin) oxidoreductase"/>
    <property type="match status" value="1"/>
</dbReference>
<evidence type="ECO:0000313" key="15">
    <source>
        <dbReference type="EMBL" id="NJB68579.1"/>
    </source>
</evidence>
<feature type="binding site" evidence="12">
    <location>
        <position position="756"/>
    </location>
    <ligand>
        <name>[4Fe-4S] cluster</name>
        <dbReference type="ChEBI" id="CHEBI:49883"/>
        <label>1</label>
    </ligand>
</feature>
<dbReference type="PANTHER" id="PTHR32154">
    <property type="entry name" value="PYRUVATE-FLAVODOXIN OXIDOREDUCTASE-RELATED"/>
    <property type="match status" value="1"/>
</dbReference>
<evidence type="ECO:0000259" key="14">
    <source>
        <dbReference type="PROSITE" id="PS51379"/>
    </source>
</evidence>
<comment type="similarity">
    <text evidence="1 9">Belongs to the pyruvate:ferredoxin/flavodoxin oxidoreductase family.</text>
</comment>
<comment type="cofactor">
    <cofactor evidence="12">
        <name>[4Fe-4S] cluster</name>
        <dbReference type="ChEBI" id="CHEBI:49883"/>
    </cofactor>
    <text evidence="12">Binds 3 [4Fe-4S] clusters per subunit.</text>
</comment>
<dbReference type="SUPFAM" id="SSF52922">
    <property type="entry name" value="TK C-terminal domain-like"/>
    <property type="match status" value="1"/>
</dbReference>
<dbReference type="InterPro" id="IPR037112">
    <property type="entry name" value="Pyrv-flavodox_OxR_EKR_sf"/>
</dbReference>
<evidence type="ECO:0000256" key="8">
    <source>
        <dbReference type="ARBA" id="ARBA00023014"/>
    </source>
</evidence>
<dbReference type="GO" id="GO:0022900">
    <property type="term" value="P:electron transport chain"/>
    <property type="evidence" value="ECO:0007669"/>
    <property type="project" value="InterPro"/>
</dbReference>
<dbReference type="CDD" id="cd03377">
    <property type="entry name" value="TPP_PFOR_PNO"/>
    <property type="match status" value="1"/>
</dbReference>
<evidence type="ECO:0000256" key="12">
    <source>
        <dbReference type="PIRSR" id="PIRSR000159-50"/>
    </source>
</evidence>
<dbReference type="Gene3D" id="4.10.780.10">
    <property type="entry name" value="Pyruvate-flavodoxin oxidoreductase, EKR domain"/>
    <property type="match status" value="1"/>
</dbReference>
<feature type="binding site" evidence="10">
    <location>
        <begin position="995"/>
        <end position="1000"/>
    </location>
    <ligand>
        <name>thiamine diphosphate</name>
        <dbReference type="ChEBI" id="CHEBI:58937"/>
    </ligand>
</feature>
<dbReference type="FunFam" id="3.40.920.10:FF:000001">
    <property type="entry name" value="Pyruvate:ferredoxin (Flavodoxin) oxidoreductase"/>
    <property type="match status" value="1"/>
</dbReference>
<feature type="binding site" evidence="10">
    <location>
        <position position="820"/>
    </location>
    <ligand>
        <name>thiamine diphosphate</name>
        <dbReference type="ChEBI" id="CHEBI:58937"/>
    </ligand>
</feature>
<dbReference type="InterPro" id="IPR050722">
    <property type="entry name" value="Pyruvate:ferred/Flavod_OxRd"/>
</dbReference>
<dbReference type="NCBIfam" id="TIGR02176">
    <property type="entry name" value="pyruv_ox_red"/>
    <property type="match status" value="1"/>
</dbReference>
<comment type="caution">
    <text evidence="15">The sequence shown here is derived from an EMBL/GenBank/DDBJ whole genome shotgun (WGS) entry which is preliminary data.</text>
</comment>
<feature type="region of interest" description="Disordered" evidence="13">
    <location>
        <begin position="1195"/>
        <end position="1219"/>
    </location>
</feature>
<feature type="binding site" evidence="12">
    <location>
        <position position="749"/>
    </location>
    <ligand>
        <name>[4Fe-4S] cluster</name>
        <dbReference type="ChEBI" id="CHEBI:49883"/>
        <label>2</label>
    </ligand>
</feature>
<gene>
    <name evidence="15" type="ORF">GGQ74_002252</name>
</gene>
<dbReference type="InterPro" id="IPR017900">
    <property type="entry name" value="4Fe4S_Fe_S_CS"/>
</dbReference>
<dbReference type="InterPro" id="IPR029061">
    <property type="entry name" value="THDP-binding"/>
</dbReference>
<feature type="binding site" evidence="12">
    <location>
        <position position="815"/>
    </location>
    <ligand>
        <name>[4Fe-4S] cluster</name>
        <dbReference type="ChEBI" id="CHEBI:49883"/>
        <label>3</label>
    </ligand>
</feature>
<evidence type="ECO:0000256" key="13">
    <source>
        <dbReference type="SAM" id="MobiDB-lite"/>
    </source>
</evidence>
<dbReference type="SUPFAM" id="SSF54862">
    <property type="entry name" value="4Fe-4S ferredoxins"/>
    <property type="match status" value="1"/>
</dbReference>
<dbReference type="InterPro" id="IPR002869">
    <property type="entry name" value="Pyrv_flavodox_OxRed_cen"/>
</dbReference>
<feature type="site" description="Important for catalytic activity" evidence="11">
    <location>
        <position position="114"/>
    </location>
</feature>
<feature type="domain" description="4Fe-4S ferredoxin-type" evidence="14">
    <location>
        <begin position="680"/>
        <end position="709"/>
    </location>
</feature>
<evidence type="ECO:0000256" key="2">
    <source>
        <dbReference type="ARBA" id="ARBA00022448"/>
    </source>
</evidence>
<dbReference type="InterPro" id="IPR019456">
    <property type="entry name" value="Pyrv-flavodox_OxRtase_EKR"/>
</dbReference>
<dbReference type="Gene3D" id="3.30.70.20">
    <property type="match status" value="1"/>
</dbReference>
<evidence type="ECO:0000256" key="9">
    <source>
        <dbReference type="PIRNR" id="PIRNR000159"/>
    </source>
</evidence>
<reference evidence="15 16" key="1">
    <citation type="submission" date="2020-03" db="EMBL/GenBank/DDBJ databases">
        <title>Genomic Encyclopedia of Type Strains, Phase IV (KMG-IV): sequencing the most valuable type-strain genomes for metagenomic binning, comparative biology and taxonomic classification.</title>
        <authorList>
            <person name="Goeker M."/>
        </authorList>
    </citation>
    <scope>NUCLEOTIDE SEQUENCE [LARGE SCALE GENOMIC DNA]</scope>
    <source>
        <strain evidence="15 16">DSM 24233</strain>
    </source>
</reference>
<accession>A0A846QVA6</accession>
<dbReference type="FunFam" id="3.40.50.970:FF:000012">
    <property type="entry name" value="Pyruvate:ferredoxin (Flavodoxin) oxidoreductase"/>
    <property type="match status" value="1"/>
</dbReference>
<feature type="binding site" evidence="10">
    <location>
        <position position="31"/>
    </location>
    <ligand>
        <name>pyruvate</name>
        <dbReference type="ChEBI" id="CHEBI:15361"/>
    </ligand>
</feature>
<dbReference type="Pfam" id="PF02775">
    <property type="entry name" value="TPP_enzyme_C"/>
    <property type="match status" value="1"/>
</dbReference>
<proteinExistence type="inferred from homology"/>
<feature type="binding site" evidence="12">
    <location>
        <position position="843"/>
    </location>
    <ligand>
        <name>[4Fe-4S] cluster</name>
        <dbReference type="ChEBI" id="CHEBI:49883"/>
        <label>3</label>
    </ligand>
</feature>
<dbReference type="PROSITE" id="PS00198">
    <property type="entry name" value="4FE4S_FER_1"/>
    <property type="match status" value="1"/>
</dbReference>
<dbReference type="InterPro" id="IPR011895">
    <property type="entry name" value="Pyrv_flavodox_OxRed"/>
</dbReference>
<dbReference type="GO" id="GO:0051539">
    <property type="term" value="F:4 iron, 4 sulfur cluster binding"/>
    <property type="evidence" value="ECO:0007669"/>
    <property type="project" value="UniProtKB-KW"/>
</dbReference>
<dbReference type="Pfam" id="PF01855">
    <property type="entry name" value="POR_N"/>
    <property type="match status" value="1"/>
</dbReference>
<feature type="binding site" evidence="12">
    <location>
        <position position="699"/>
    </location>
    <ligand>
        <name>[4Fe-4S] cluster</name>
        <dbReference type="ChEBI" id="CHEBI:49883"/>
        <label>2</label>
    </ligand>
</feature>
<sequence length="1219" mass="132666">MSKHMKTMDGNTATAHIAYALSDCAAIYPITPSSNMGEVADEWAAQGRKNIFGQTVNVRQMQSEAGAAGAVHGSLAAGALTTTFTASQGLLLMIPNMYKISGELLPGVFHVSARAIAAHALSIFGDHQDVMACRQTGFAMLSSASVQEAMDLALVAHLTAIEASVPFMHYFDGFRTSHEIQKIEVIEYEDIAKVVNWDAIEAFRQRGANPEHPEIRGTAQNPDIYFQGREAANPYYNELASLTVENMKKVESITGRRYRLFDYVGHPEAERVVVAMGSACEAIEEVINHLLAKGERVGLIKVRLFRPWSTEAMLSVLPATATTITVLDRTKEPGALGDPLYQDVCTTFMERGEMPTIIAGRYGLGSKEFTPAMIKAVFDNMKVAQPKNKFTVGIEDDVTHTSLELRADLDTTPAGTVQCKFWGLGSDGTVGANKSAIKIIGDNTDLYAQGYFAYDSKKSGGITISHLRFGSSPIQSTYLINAADYIACHNPAYVHQYDLLDGIKDGGTFVLNCPWTVEEMEKELPASLKRTIAEKKLKFYTVDGVKIAGEVGLGGRINMVMQTAFFKLSKVIPFEQAVALLKDAITKTYGKKGEKIVNMNHQAVDRGIDAIVEVKVPESWLEASDECCCGCGHDAPEFITDVVRPILAQKGDDLPVSAFEPDGLFPVSTAAYEKRGVAINVPEWIPENCIQCNQCAFVCPHAAIRPFVATEGELEGAPETFVTVDVKGAKELKDMKYRMQVYAQDCLGCGNCADICPAKEKALVMKPLGTQIEAQVANLTFAEASISDKSDLLAKRDSVKNSQFFQPLLEFSGACAGCGETPYVKVLTQLFGERMIISNATGCSSIWGASAPTTPYCTNRNGQGPTWGNSLFEDAAEFGYGMALGVTQRRNKLCDLMREAIESDIPDALKEAMQNWLDNKDDAEKSRVYGDAVRNMLCEASPSPVLSDIFAMEDLFTKKSVWIFGGDGWAYDIGYGGVDHVLASGEDINILVMDTEVYSNTGGQSSKATPLGSIAKFAASGKKTGKKDLGRMAMTYGYVYVASVAMGANKQQMMKAFQEAEAYKGPSLVICYAPCINQGIRKGMGKSQYEQELAVKSGYWPLFRFNPELADEGKNPFILESKDPDGSLQEFLSGENRYGLLERTFPEESKKLRAEIETQYLHRFEHFKALASLEGPTVIGPEGVTLKGGEAGEQCAVSDTAEHARAKGGEPCDDGREGK</sequence>
<dbReference type="InterPro" id="IPR011766">
    <property type="entry name" value="TPP_enzyme_TPP-bd"/>
</dbReference>
<dbReference type="PIRSF" id="PIRSF000159">
    <property type="entry name" value="NifJ"/>
    <property type="match status" value="1"/>
</dbReference>
<feature type="binding site" evidence="10">
    <location>
        <position position="114"/>
    </location>
    <ligand>
        <name>pyruvate</name>
        <dbReference type="ChEBI" id="CHEBI:15361"/>
    </ligand>
</feature>
<dbReference type="SUPFAM" id="SSF52518">
    <property type="entry name" value="Thiamin diphosphate-binding fold (THDP-binding)"/>
    <property type="match status" value="2"/>
</dbReference>
<dbReference type="InterPro" id="IPR033412">
    <property type="entry name" value="PFOR_II"/>
</dbReference>
<dbReference type="PROSITE" id="PS51379">
    <property type="entry name" value="4FE4S_FER_2"/>
    <property type="match status" value="2"/>
</dbReference>
<feature type="binding site" evidence="12">
    <location>
        <position position="746"/>
    </location>
    <ligand>
        <name>[4Fe-4S] cluster</name>
        <dbReference type="ChEBI" id="CHEBI:49883"/>
        <label>2</label>
    </ligand>
</feature>
<dbReference type="EMBL" id="JAATJA010000002">
    <property type="protein sequence ID" value="NJB68579.1"/>
    <property type="molecule type" value="Genomic_DNA"/>
</dbReference>
<feature type="binding site" evidence="10">
    <location>
        <position position="843"/>
    </location>
    <ligand>
        <name>thiamine diphosphate</name>
        <dbReference type="ChEBI" id="CHEBI:58937"/>
    </ligand>
</feature>
<dbReference type="GO" id="GO:0005506">
    <property type="term" value="F:iron ion binding"/>
    <property type="evidence" value="ECO:0007669"/>
    <property type="project" value="InterPro"/>
</dbReference>
<comment type="catalytic activity">
    <reaction evidence="9">
        <text>2 oxidized [2Fe-2S]-[ferredoxin] + pyruvate + CoA = 2 reduced [2Fe-2S]-[ferredoxin] + acetyl-CoA + CO2 + H(+)</text>
        <dbReference type="Rhea" id="RHEA:12765"/>
        <dbReference type="Rhea" id="RHEA-COMP:10000"/>
        <dbReference type="Rhea" id="RHEA-COMP:10001"/>
        <dbReference type="ChEBI" id="CHEBI:15361"/>
        <dbReference type="ChEBI" id="CHEBI:15378"/>
        <dbReference type="ChEBI" id="CHEBI:16526"/>
        <dbReference type="ChEBI" id="CHEBI:33737"/>
        <dbReference type="ChEBI" id="CHEBI:33738"/>
        <dbReference type="ChEBI" id="CHEBI:57287"/>
        <dbReference type="ChEBI" id="CHEBI:57288"/>
        <dbReference type="EC" id="1.2.7.1"/>
    </reaction>
</comment>
<feature type="binding site" evidence="12">
    <location>
        <position position="689"/>
    </location>
    <ligand>
        <name>[4Fe-4S] cluster</name>
        <dbReference type="ChEBI" id="CHEBI:49883"/>
        <label>1</label>
    </ligand>
</feature>